<proteinExistence type="predicted"/>
<feature type="compositionally biased region" description="Polar residues" evidence="1">
    <location>
        <begin position="113"/>
        <end position="131"/>
    </location>
</feature>
<evidence type="ECO:0000313" key="2">
    <source>
        <dbReference type="EMBL" id="COV39829.1"/>
    </source>
</evidence>
<name>A0A0U0QTY6_MYCTX</name>
<evidence type="ECO:0000256" key="1">
    <source>
        <dbReference type="SAM" id="MobiDB-lite"/>
    </source>
</evidence>
<evidence type="ECO:0000313" key="3">
    <source>
        <dbReference type="Proteomes" id="UP000038802"/>
    </source>
</evidence>
<feature type="compositionally biased region" description="Low complexity" evidence="1">
    <location>
        <begin position="94"/>
        <end position="103"/>
    </location>
</feature>
<sequence>MVSTGGAITAVRPCESSEVAIASTIGAAAVSPFDTTPMTRGRRAVLAGRDWRSILAIARSIADCSSGVASSMSVNVSAAILHTTPSRRARTPAERAAPAITPRSPIESPDAISANTCPSGATATNRPESTI</sequence>
<reference evidence="3" key="1">
    <citation type="submission" date="2015-03" db="EMBL/GenBank/DDBJ databases">
        <authorList>
            <consortium name="Pathogen Informatics"/>
        </authorList>
    </citation>
    <scope>NUCLEOTIDE SEQUENCE [LARGE SCALE GENOMIC DNA]</scope>
    <source>
        <strain evidence="3">K00500041</strain>
    </source>
</reference>
<feature type="region of interest" description="Disordered" evidence="1">
    <location>
        <begin position="85"/>
        <end position="131"/>
    </location>
</feature>
<organism evidence="2 3">
    <name type="scientific">Mycobacterium tuberculosis</name>
    <dbReference type="NCBI Taxonomy" id="1773"/>
    <lineage>
        <taxon>Bacteria</taxon>
        <taxon>Bacillati</taxon>
        <taxon>Actinomycetota</taxon>
        <taxon>Actinomycetes</taxon>
        <taxon>Mycobacteriales</taxon>
        <taxon>Mycobacteriaceae</taxon>
        <taxon>Mycobacterium</taxon>
        <taxon>Mycobacterium tuberculosis complex</taxon>
    </lineage>
</organism>
<protein>
    <submittedName>
        <fullName evidence="2">Uncharacterized protein</fullName>
    </submittedName>
</protein>
<dbReference type="AlphaFoldDB" id="A0A0U0QTY6"/>
<gene>
    <name evidence="2" type="ORF">ERS007703_01307</name>
</gene>
<dbReference type="Proteomes" id="UP000038802">
    <property type="component" value="Unassembled WGS sequence"/>
</dbReference>
<accession>A0A0U0QTY6</accession>
<dbReference type="EMBL" id="CSAE01000106">
    <property type="protein sequence ID" value="COV39829.1"/>
    <property type="molecule type" value="Genomic_DNA"/>
</dbReference>